<evidence type="ECO:0000256" key="9">
    <source>
        <dbReference type="ARBA" id="ARBA00022989"/>
    </source>
</evidence>
<dbReference type="Gene3D" id="3.40.47.10">
    <property type="match status" value="1"/>
</dbReference>
<dbReference type="InterPro" id="IPR014031">
    <property type="entry name" value="Ketoacyl_synth_C"/>
</dbReference>
<evidence type="ECO:0000256" key="13">
    <source>
        <dbReference type="ARBA" id="ARBA00041756"/>
    </source>
</evidence>
<comment type="subcellular location">
    <subcellularLocation>
        <location evidence="1">Cell inner membrane</location>
    </subcellularLocation>
</comment>
<evidence type="ECO:0000256" key="1">
    <source>
        <dbReference type="ARBA" id="ARBA00004533"/>
    </source>
</evidence>
<name>A0A370DRL1_9GAMM</name>
<comment type="pathway">
    <text evidence="2">Lipid metabolism; fatty acid biosynthesis.</text>
</comment>
<dbReference type="CDD" id="cd00834">
    <property type="entry name" value="KAS_I_II"/>
    <property type="match status" value="1"/>
</dbReference>
<keyword evidence="10" id="KW-0472">Membrane</keyword>
<dbReference type="GO" id="GO:0004315">
    <property type="term" value="F:3-oxoacyl-[acyl-carrier-protein] synthase activity"/>
    <property type="evidence" value="ECO:0007669"/>
    <property type="project" value="InterPro"/>
</dbReference>
<evidence type="ECO:0000256" key="4">
    <source>
        <dbReference type="ARBA" id="ARBA00022458"/>
    </source>
</evidence>
<dbReference type="AlphaFoldDB" id="A0A370DRL1"/>
<feature type="domain" description="Ketosynthase family 3 (KS3)" evidence="15">
    <location>
        <begin position="4"/>
        <end position="411"/>
    </location>
</feature>
<evidence type="ECO:0000256" key="3">
    <source>
        <dbReference type="ARBA" id="ARBA00008467"/>
    </source>
</evidence>
<keyword evidence="9" id="KW-1133">Transmembrane helix</keyword>
<keyword evidence="8" id="KW-0812">Transmembrane</keyword>
<dbReference type="GO" id="GO:0006633">
    <property type="term" value="P:fatty acid biosynthetic process"/>
    <property type="evidence" value="ECO:0007669"/>
    <property type="project" value="UniProtKB-UniPathway"/>
</dbReference>
<evidence type="ECO:0000313" key="17">
    <source>
        <dbReference type="Proteomes" id="UP000254771"/>
    </source>
</evidence>
<dbReference type="Pfam" id="PF02801">
    <property type="entry name" value="Ketoacyl-synt_C"/>
    <property type="match status" value="1"/>
</dbReference>
<evidence type="ECO:0000256" key="12">
    <source>
        <dbReference type="ARBA" id="ARBA00039445"/>
    </source>
</evidence>
<evidence type="ECO:0000256" key="10">
    <source>
        <dbReference type="ARBA" id="ARBA00023136"/>
    </source>
</evidence>
<evidence type="ECO:0000256" key="6">
    <source>
        <dbReference type="ARBA" id="ARBA00022519"/>
    </source>
</evidence>
<sequence>MSAGGRVAITGLGVVSPVGNDIQSFWKNSVAGVSGIRPIERFDSANFGCKVAGQVEGLSESPFYKKKYIRIDPCSAMGLVAASQALAQAGIEMDSEKRARYGVYSGTGIGGVTTHETACLKYAAKPDDPRISPLAIVRVMNNAGASEIAMHFGFAGESLTVSTACAAGLQALGEACRAIRDDRADLIVAGGSDAPLSRPLYSAWQSMRVMSSWGGDPAAASRPFSGDRSGLVLAEGAAYVILESEAHARDRGTEILGFVDGYASNTCHGHITRPSMEHEVDVMGNALKSAGITPDDVDYIHAHGTGTEANDVIETDAIKAVFGERAANVPITSGKSMLGHTLGASGVFGLISALLSLNKGIAIPTINLDNPDPKCDLNYVANKAQPLSRSRTAMVNAFGFGGTNCTAVIRAC</sequence>
<accession>A0A370DRL1</accession>
<organism evidence="16 17">
    <name type="scientific">endosymbiont of Escarpia spicata</name>
    <dbReference type="NCBI Taxonomy" id="2200908"/>
    <lineage>
        <taxon>Bacteria</taxon>
        <taxon>Pseudomonadati</taxon>
        <taxon>Pseudomonadota</taxon>
        <taxon>Gammaproteobacteria</taxon>
        <taxon>sulfur-oxidizing symbionts</taxon>
    </lineage>
</organism>
<reference evidence="16 17" key="1">
    <citation type="journal article" date="2018" name="ISME J.">
        <title>Endosymbiont genomes yield clues of tubeworm success.</title>
        <authorList>
            <person name="Li Y."/>
            <person name="Liles M.R."/>
            <person name="Halanych K.M."/>
        </authorList>
    </citation>
    <scope>NUCLEOTIDE SEQUENCE [LARGE SCALE GENOMIC DNA]</scope>
    <source>
        <strain evidence="16">A1462</strain>
    </source>
</reference>
<dbReference type="EMBL" id="QFXE01000005">
    <property type="protein sequence ID" value="RDH87739.1"/>
    <property type="molecule type" value="Genomic_DNA"/>
</dbReference>
<protein>
    <recommendedName>
        <fullName evidence="12">Nodulation protein E</fullName>
    </recommendedName>
    <alternativeName>
        <fullName evidence="13">Host-specificity of nodulation protein B</fullName>
    </alternativeName>
</protein>
<dbReference type="SMART" id="SM00825">
    <property type="entry name" value="PKS_KS"/>
    <property type="match status" value="1"/>
</dbReference>
<dbReference type="Pfam" id="PF00109">
    <property type="entry name" value="ketoacyl-synt"/>
    <property type="match status" value="1"/>
</dbReference>
<evidence type="ECO:0000259" key="15">
    <source>
        <dbReference type="PROSITE" id="PS52004"/>
    </source>
</evidence>
<dbReference type="PROSITE" id="PS52004">
    <property type="entry name" value="KS3_2"/>
    <property type="match status" value="1"/>
</dbReference>
<evidence type="ECO:0000256" key="11">
    <source>
        <dbReference type="ARBA" id="ARBA00037576"/>
    </source>
</evidence>
<dbReference type="PROSITE" id="PS00606">
    <property type="entry name" value="KS3_1"/>
    <property type="match status" value="1"/>
</dbReference>
<comment type="caution">
    <text evidence="16">The sequence shown here is derived from an EMBL/GenBank/DDBJ whole genome shotgun (WGS) entry which is preliminary data.</text>
</comment>
<dbReference type="GO" id="GO:0005886">
    <property type="term" value="C:plasma membrane"/>
    <property type="evidence" value="ECO:0007669"/>
    <property type="project" value="UniProtKB-SubCell"/>
</dbReference>
<evidence type="ECO:0000256" key="7">
    <source>
        <dbReference type="ARBA" id="ARBA00022679"/>
    </source>
</evidence>
<dbReference type="InterPro" id="IPR014030">
    <property type="entry name" value="Ketoacyl_synth_N"/>
</dbReference>
<keyword evidence="4" id="KW-0536">Nodulation</keyword>
<keyword evidence="17" id="KW-1185">Reference proteome</keyword>
<keyword evidence="7 14" id="KW-0808">Transferase</keyword>
<evidence type="ECO:0000256" key="2">
    <source>
        <dbReference type="ARBA" id="ARBA00005194"/>
    </source>
</evidence>
<evidence type="ECO:0000313" key="16">
    <source>
        <dbReference type="EMBL" id="RDH87739.1"/>
    </source>
</evidence>
<evidence type="ECO:0000256" key="5">
    <source>
        <dbReference type="ARBA" id="ARBA00022475"/>
    </source>
</evidence>
<dbReference type="InterPro" id="IPR018201">
    <property type="entry name" value="Ketoacyl_synth_AS"/>
</dbReference>
<keyword evidence="6" id="KW-0997">Cell inner membrane</keyword>
<dbReference type="UniPathway" id="UPA00094"/>
<dbReference type="NCBIfam" id="NF005589">
    <property type="entry name" value="PRK07314.1"/>
    <property type="match status" value="1"/>
</dbReference>
<dbReference type="PANTHER" id="PTHR11712">
    <property type="entry name" value="POLYKETIDE SYNTHASE-RELATED"/>
    <property type="match status" value="1"/>
</dbReference>
<comment type="similarity">
    <text evidence="3 14">Belongs to the thiolase-like superfamily. Beta-ketoacyl-ACP synthases family.</text>
</comment>
<dbReference type="InterPro" id="IPR000794">
    <property type="entry name" value="Beta-ketoacyl_synthase"/>
</dbReference>
<proteinExistence type="inferred from homology"/>
<dbReference type="InterPro" id="IPR020841">
    <property type="entry name" value="PKS_Beta-ketoAc_synthase_dom"/>
</dbReference>
<dbReference type="Proteomes" id="UP000254771">
    <property type="component" value="Unassembled WGS sequence"/>
</dbReference>
<evidence type="ECO:0000256" key="8">
    <source>
        <dbReference type="ARBA" id="ARBA00022692"/>
    </source>
</evidence>
<comment type="function">
    <text evidence="11">Proposed to synthesize NOD factor fatty acyl chain. Involved in the synthesis of a highly unsaturated fatty acid moiety, which forms part of a lipo-oligosaccharide that is responsible for host specificity.</text>
</comment>
<keyword evidence="5" id="KW-1003">Cell membrane</keyword>
<dbReference type="PANTHER" id="PTHR11712:SF352">
    <property type="entry name" value="3-OXOACYL-[ACYL-CARRIER-PROTEIN] SYNTHASE"/>
    <property type="match status" value="1"/>
</dbReference>
<gene>
    <name evidence="16" type="ORF">DIZ78_04105</name>
</gene>
<dbReference type="SUPFAM" id="SSF53901">
    <property type="entry name" value="Thiolase-like"/>
    <property type="match status" value="1"/>
</dbReference>
<evidence type="ECO:0000256" key="14">
    <source>
        <dbReference type="RuleBase" id="RU003694"/>
    </source>
</evidence>
<dbReference type="InterPro" id="IPR016039">
    <property type="entry name" value="Thiolase-like"/>
</dbReference>